<sequence length="211" mass="23272">MRRECSIVAVHDASSGKGAAGRAAAHQWQPHELEVVLAAAQRMRAAAAGWDPADARANNRLRAKLSQIRARLDHEQSPEEFMSTGKRTRTRNRSLRWTAWCRDAFIALDDHQGTTDDICAVLLANPKIAPLLDHRVRADKRSVPQWRNQVFCIARKVPGVVKTGEKRGGRAIYRYDPEAAALLAAGAKRTRRTKARGGKGESSMPHLGAAQ</sequence>
<name>A0A835VQJ7_CHLIN</name>
<dbReference type="OrthoDB" id="546213at2759"/>
<dbReference type="EMBL" id="JAEHOC010000069">
    <property type="protein sequence ID" value="KAG2424105.1"/>
    <property type="molecule type" value="Genomic_DNA"/>
</dbReference>
<feature type="compositionally biased region" description="Basic residues" evidence="1">
    <location>
        <begin position="188"/>
        <end position="197"/>
    </location>
</feature>
<evidence type="ECO:0000313" key="2">
    <source>
        <dbReference type="EMBL" id="KAG2424105.1"/>
    </source>
</evidence>
<feature type="region of interest" description="Disordered" evidence="1">
    <location>
        <begin position="186"/>
        <end position="211"/>
    </location>
</feature>
<protein>
    <submittedName>
        <fullName evidence="2">Uncharacterized protein</fullName>
    </submittedName>
</protein>
<reference evidence="2" key="1">
    <citation type="journal article" date="2020" name="bioRxiv">
        <title>Comparative genomics of Chlamydomonas.</title>
        <authorList>
            <person name="Craig R.J."/>
            <person name="Hasan A.R."/>
            <person name="Ness R.W."/>
            <person name="Keightley P.D."/>
        </authorList>
    </citation>
    <scope>NUCLEOTIDE SEQUENCE</scope>
    <source>
        <strain evidence="2">SAG 7.73</strain>
    </source>
</reference>
<comment type="caution">
    <text evidence="2">The sequence shown here is derived from an EMBL/GenBank/DDBJ whole genome shotgun (WGS) entry which is preliminary data.</text>
</comment>
<dbReference type="Proteomes" id="UP000650467">
    <property type="component" value="Unassembled WGS sequence"/>
</dbReference>
<evidence type="ECO:0000313" key="3">
    <source>
        <dbReference type="Proteomes" id="UP000650467"/>
    </source>
</evidence>
<keyword evidence="3" id="KW-1185">Reference proteome</keyword>
<gene>
    <name evidence="2" type="ORF">HXX76_014779</name>
</gene>
<organism evidence="2 3">
    <name type="scientific">Chlamydomonas incerta</name>
    <dbReference type="NCBI Taxonomy" id="51695"/>
    <lineage>
        <taxon>Eukaryota</taxon>
        <taxon>Viridiplantae</taxon>
        <taxon>Chlorophyta</taxon>
        <taxon>core chlorophytes</taxon>
        <taxon>Chlorophyceae</taxon>
        <taxon>CS clade</taxon>
        <taxon>Chlamydomonadales</taxon>
        <taxon>Chlamydomonadaceae</taxon>
        <taxon>Chlamydomonas</taxon>
    </lineage>
</organism>
<dbReference type="AlphaFoldDB" id="A0A835VQJ7"/>
<proteinExistence type="predicted"/>
<accession>A0A835VQJ7</accession>
<evidence type="ECO:0000256" key="1">
    <source>
        <dbReference type="SAM" id="MobiDB-lite"/>
    </source>
</evidence>